<keyword evidence="2" id="KW-1185">Reference proteome</keyword>
<organism evidence="1 2">
    <name type="scientific">Dokdonia genika</name>
    <dbReference type="NCBI Taxonomy" id="308113"/>
    <lineage>
        <taxon>Bacteria</taxon>
        <taxon>Pseudomonadati</taxon>
        <taxon>Bacteroidota</taxon>
        <taxon>Flavobacteriia</taxon>
        <taxon>Flavobacteriales</taxon>
        <taxon>Flavobacteriaceae</taxon>
        <taxon>Dokdonia</taxon>
    </lineage>
</organism>
<gene>
    <name evidence="1" type="ORF">ACFO5T_00430</name>
</gene>
<dbReference type="RefSeq" id="WP_380031105.1">
    <property type="nucleotide sequence ID" value="NZ_JBHSHB010000003.1"/>
</dbReference>
<evidence type="ECO:0000313" key="2">
    <source>
        <dbReference type="Proteomes" id="UP001595878"/>
    </source>
</evidence>
<dbReference type="Proteomes" id="UP001595878">
    <property type="component" value="Unassembled WGS sequence"/>
</dbReference>
<dbReference type="EMBL" id="JBHSHB010000003">
    <property type="protein sequence ID" value="MFC4688881.1"/>
    <property type="molecule type" value="Genomic_DNA"/>
</dbReference>
<protein>
    <submittedName>
        <fullName evidence="1">Uncharacterized protein</fullName>
    </submittedName>
</protein>
<sequence length="147" mass="16921">MGLFDIFKSKKEIKSDYIPEIGELIFSAEHNDYACRGKINLTNFEYKTEIVFPSVSNNITDYQLAYFKRINDNIKDILDFASKMPDSKIVLSKCRVDSVSIPNRENNSYDMDAEIVVTQKEKANIYGRSIYSLIMDELKVAKIITIV</sequence>
<name>A0ABV9L4Z6_9FLAO</name>
<comment type="caution">
    <text evidence="1">The sequence shown here is derived from an EMBL/GenBank/DDBJ whole genome shotgun (WGS) entry which is preliminary data.</text>
</comment>
<proteinExistence type="predicted"/>
<evidence type="ECO:0000313" key="1">
    <source>
        <dbReference type="EMBL" id="MFC4688881.1"/>
    </source>
</evidence>
<reference evidence="2" key="1">
    <citation type="journal article" date="2019" name="Int. J. Syst. Evol. Microbiol.">
        <title>The Global Catalogue of Microorganisms (GCM) 10K type strain sequencing project: providing services to taxonomists for standard genome sequencing and annotation.</title>
        <authorList>
            <consortium name="The Broad Institute Genomics Platform"/>
            <consortium name="The Broad Institute Genome Sequencing Center for Infectious Disease"/>
            <person name="Wu L."/>
            <person name="Ma J."/>
        </authorList>
    </citation>
    <scope>NUCLEOTIDE SEQUENCE [LARGE SCALE GENOMIC DNA]</scope>
    <source>
        <strain evidence="2">CGMCC 4.7427</strain>
    </source>
</reference>
<accession>A0ABV9L4Z6</accession>